<feature type="transmembrane region" description="Helical" evidence="1">
    <location>
        <begin position="964"/>
        <end position="983"/>
    </location>
</feature>
<evidence type="ECO:0000313" key="3">
    <source>
        <dbReference type="Proteomes" id="UP000269352"/>
    </source>
</evidence>
<name>A0A388TBI2_TERA1</name>
<dbReference type="PRINTS" id="PR00702">
    <property type="entry name" value="ACRIFLAVINRP"/>
</dbReference>
<dbReference type="InterPro" id="IPR027463">
    <property type="entry name" value="AcrB_DN_DC_subdom"/>
</dbReference>
<keyword evidence="1" id="KW-0812">Transmembrane</keyword>
<gene>
    <name evidence="2" type="ORF">NO1_1176</name>
</gene>
<dbReference type="Gene3D" id="3.30.70.1320">
    <property type="entry name" value="Multidrug efflux transporter AcrB pore domain like"/>
    <property type="match status" value="1"/>
</dbReference>
<dbReference type="Gene3D" id="1.20.1640.10">
    <property type="entry name" value="Multidrug efflux transporter AcrB transmembrane domain"/>
    <property type="match status" value="2"/>
</dbReference>
<keyword evidence="3" id="KW-1185">Reference proteome</keyword>
<dbReference type="PANTHER" id="PTHR32063">
    <property type="match status" value="1"/>
</dbReference>
<feature type="transmembrane region" description="Helical" evidence="1">
    <location>
        <begin position="861"/>
        <end position="881"/>
    </location>
</feature>
<dbReference type="PANTHER" id="PTHR32063:SF0">
    <property type="entry name" value="SWARMING MOTILITY PROTEIN SWRC"/>
    <property type="match status" value="1"/>
</dbReference>
<feature type="transmembrane region" description="Helical" evidence="1">
    <location>
        <begin position="334"/>
        <end position="353"/>
    </location>
</feature>
<comment type="caution">
    <text evidence="2">The sequence shown here is derived from an EMBL/GenBank/DDBJ whole genome shotgun (WGS) entry which is preliminary data.</text>
</comment>
<reference evidence="2 3" key="1">
    <citation type="journal article" date="2019" name="ISME J.">
        <title>Genome analyses of uncultured TG2/ZB3 bacteria in 'Margulisbacteria' specifically attached to ectosymbiotic spirochetes of protists in the termite gut.</title>
        <authorList>
            <person name="Utami Y.D."/>
            <person name="Kuwahara H."/>
            <person name="Igai K."/>
            <person name="Murakami T."/>
            <person name="Sugaya K."/>
            <person name="Morikawa T."/>
            <person name="Nagura Y."/>
            <person name="Yuki M."/>
            <person name="Deevong P."/>
            <person name="Inoue T."/>
            <person name="Kihara K."/>
            <person name="Lo N."/>
            <person name="Yamada A."/>
            <person name="Ohkuma M."/>
            <person name="Hongoh Y."/>
        </authorList>
    </citation>
    <scope>NUCLEOTIDE SEQUENCE [LARGE SCALE GENOMIC DNA]</scope>
    <source>
        <strain evidence="2">NkOx7-01</strain>
    </source>
</reference>
<dbReference type="Gene3D" id="3.30.2090.10">
    <property type="entry name" value="Multidrug efflux transporter AcrB TolC docking domain, DN and DC subdomains"/>
    <property type="match status" value="2"/>
</dbReference>
<dbReference type="Gene3D" id="3.30.70.1430">
    <property type="entry name" value="Multidrug efflux transporter AcrB pore domain"/>
    <property type="match status" value="2"/>
</dbReference>
<proteinExistence type="predicted"/>
<dbReference type="Pfam" id="PF00873">
    <property type="entry name" value="ACR_tran"/>
    <property type="match status" value="1"/>
</dbReference>
<dbReference type="InterPro" id="IPR001036">
    <property type="entry name" value="Acrflvin-R"/>
</dbReference>
<dbReference type="Proteomes" id="UP000269352">
    <property type="component" value="Unassembled WGS sequence"/>
</dbReference>
<evidence type="ECO:0000256" key="1">
    <source>
        <dbReference type="SAM" id="Phobius"/>
    </source>
</evidence>
<feature type="transmembrane region" description="Helical" evidence="1">
    <location>
        <begin position="386"/>
        <end position="407"/>
    </location>
</feature>
<protein>
    <submittedName>
        <fullName evidence="2">Cation/multidrug efflux pump</fullName>
    </submittedName>
</protein>
<feature type="transmembrane region" description="Helical" evidence="1">
    <location>
        <begin position="441"/>
        <end position="460"/>
    </location>
</feature>
<sequence length="1025" mass="112806">MSISKIAIKRIVGTLVIAVLFCGLGIFFMREQSIDMLPRIIYPQINVRVSWEGASPEEIETNITRRVEAAVASAEDAIRVVSTAREGVSLTNVYFDYRKDMEVALNDVRARLDRLNNLPDDVDRPSVGKADPSQMPVLEVGFSSAQRGEIEMNRWADRELSEFFTGIPGLASITVSGGRFREIKVIFDPRLLDRYEISAAQIVRRLAEENVNLPGGYITSGDQELTVRLSAKYASLDDVRRVIVANREGTPIYLQQLAQVVDTSSDQRVMVRINQTPSVLMSFIKQPNANTVEVCGAVQKKITELQENGIIPPDIKVSIVNNQSYYIINAIQSVSSSLLFGGLLTVIVVYLFLRSFIRTFIVTLAMPVSLLTTFFFMSMFGININMISLGGLVLGIGMLLDNSIVMLENITRHQQIKHEDILTATEEASTEIGSAVAASTLTNLASVLPFIMISGIAVLLFRDLIITISVAIVASLITALTVVPSLTARLTRFSRRRRETDRHFMNGLTALYVRLLKPALRLRWGIVFLLIILGALTYFSFRTSGSEFLPQIDDGRINIGVYFPQGTALHVTDALVRDLEKQILAADEDVQTLYSSTGGAWFGGNVAQYSNQARLNIQLVPLQQRKGSTNISIGRIRELIKKYENTGAEIRVTKARLRGLRVGATEEALEIKIFGPDIQRLNQYAEEVMERLRAIEGLTNLDTSLDLSRPELQIALDRTRLSNYGLSAEQVGDTIRTTLTGLVATPYTDLQFGDDFDIRVIYERDRFTSAQAVGNILLTSPSGFTVRLGEIARISDALGPVTIERENQARLVRVVADAAPGFSVGELAQQARAALADYQLPGQYRMDIGGELESMRESNQALFSAALLAVFLVFGIMAVQFESLRDPLVIMFTVPFAIMGAVFSLSVTGTAFSTVVFLGIILLIGVAVNNGIVMVDYFGTLRREQGKTVYEAVLAGSPTRLRPVLMTSLTTIVGLLPMSLGLGEGSEMLVPLGRSVLGGMLLSFLLTLFVIPSVYLIFNGGRIEE</sequence>
<dbReference type="SUPFAM" id="SSF82714">
    <property type="entry name" value="Multidrug efflux transporter AcrB TolC docking domain, DN and DC subdomains"/>
    <property type="match status" value="2"/>
</dbReference>
<feature type="transmembrane region" description="Helical" evidence="1">
    <location>
        <begin position="915"/>
        <end position="938"/>
    </location>
</feature>
<feature type="transmembrane region" description="Helical" evidence="1">
    <location>
        <begin position="995"/>
        <end position="1018"/>
    </location>
</feature>
<feature type="transmembrane region" description="Helical" evidence="1">
    <location>
        <begin position="888"/>
        <end position="909"/>
    </location>
</feature>
<dbReference type="SUPFAM" id="SSF82693">
    <property type="entry name" value="Multidrug efflux transporter AcrB pore domain, PN1, PN2, PC1 and PC2 subdomains"/>
    <property type="match status" value="3"/>
</dbReference>
<feature type="transmembrane region" description="Helical" evidence="1">
    <location>
        <begin position="522"/>
        <end position="541"/>
    </location>
</feature>
<dbReference type="EMBL" id="BGZN01000024">
    <property type="protein sequence ID" value="GBR73910.1"/>
    <property type="molecule type" value="Genomic_DNA"/>
</dbReference>
<dbReference type="Gene3D" id="3.30.70.1440">
    <property type="entry name" value="Multidrug efflux transporter AcrB pore domain"/>
    <property type="match status" value="1"/>
</dbReference>
<feature type="transmembrane region" description="Helical" evidence="1">
    <location>
        <begin position="466"/>
        <end position="488"/>
    </location>
</feature>
<dbReference type="GO" id="GO:0042910">
    <property type="term" value="F:xenobiotic transmembrane transporter activity"/>
    <property type="evidence" value="ECO:0007669"/>
    <property type="project" value="TreeGrafter"/>
</dbReference>
<accession>A0A388TBI2</accession>
<keyword evidence="1" id="KW-1133">Transmembrane helix</keyword>
<dbReference type="GO" id="GO:0005886">
    <property type="term" value="C:plasma membrane"/>
    <property type="evidence" value="ECO:0007669"/>
    <property type="project" value="TreeGrafter"/>
</dbReference>
<organism evidence="2 3">
    <name type="scientific">Termititenax aidoneus</name>
    <dbReference type="NCBI Taxonomy" id="2218524"/>
    <lineage>
        <taxon>Bacteria</taxon>
        <taxon>Bacillati</taxon>
        <taxon>Candidatus Margulisiibacteriota</taxon>
        <taxon>Candidatus Termititenacia</taxon>
        <taxon>Candidatus Termititenacales</taxon>
        <taxon>Candidatus Termititenacaceae</taxon>
        <taxon>Candidatus Termititenax</taxon>
    </lineage>
</organism>
<dbReference type="AlphaFoldDB" id="A0A388TBI2"/>
<keyword evidence="1" id="KW-0472">Membrane</keyword>
<feature type="transmembrane region" description="Helical" evidence="1">
    <location>
        <begin position="12"/>
        <end position="29"/>
    </location>
</feature>
<evidence type="ECO:0000313" key="2">
    <source>
        <dbReference type="EMBL" id="GBR73910.1"/>
    </source>
</evidence>
<dbReference type="SUPFAM" id="SSF82866">
    <property type="entry name" value="Multidrug efflux transporter AcrB transmembrane domain"/>
    <property type="match status" value="2"/>
</dbReference>
<feature type="transmembrane region" description="Helical" evidence="1">
    <location>
        <begin position="360"/>
        <end position="380"/>
    </location>
</feature>